<dbReference type="GO" id="GO:0005789">
    <property type="term" value="C:endoplasmic reticulum membrane"/>
    <property type="evidence" value="ECO:0007669"/>
    <property type="project" value="UniProtKB-SubCell"/>
</dbReference>
<evidence type="ECO:0000256" key="7">
    <source>
        <dbReference type="ARBA" id="ARBA00023054"/>
    </source>
</evidence>
<evidence type="ECO:0000256" key="5">
    <source>
        <dbReference type="ARBA" id="ARBA00022892"/>
    </source>
</evidence>
<dbReference type="Gene3D" id="1.10.287.660">
    <property type="entry name" value="Helix hairpin bin"/>
    <property type="match status" value="1"/>
</dbReference>
<dbReference type="InterPro" id="IPR027538">
    <property type="entry name" value="Get1_fungi"/>
</dbReference>
<dbReference type="InParanoid" id="A0A448YHP2"/>
<accession>A0A448YHP2</accession>
<feature type="signal peptide" evidence="10">
    <location>
        <begin position="1"/>
        <end position="20"/>
    </location>
</feature>
<evidence type="ECO:0000313" key="12">
    <source>
        <dbReference type="Proteomes" id="UP000290900"/>
    </source>
</evidence>
<dbReference type="STRING" id="13370.A0A448YHP2"/>
<sequence>MRSFKNSSVFILVTILTILSRVIDLIGKSTIKENSYRLYSTSRFASGEYSKLQKLKKEQIQINRERNSISAQDNYAKWTKLNRKFDQVSEEVKRQESLLAKNKAWLDSIIDKIVLFITVVPTNVIRLWYSRVPLLYLPNGLLPAFLEVFALNFPLLQRGSIGVVVWSLCVGRVFDFVASLLKFLFVTPAVKRPVSKKVE</sequence>
<comment type="caution">
    <text evidence="9">Lacks conserved residue(s) required for the propagation of feature annotation.</text>
</comment>
<dbReference type="InterPro" id="IPR029012">
    <property type="entry name" value="Helix_hairpin_bin_sf"/>
</dbReference>
<comment type="subcellular location">
    <subcellularLocation>
        <location evidence="9">Endoplasmic reticulum membrane</location>
        <topology evidence="9">Multi-pass membrane protein</topology>
    </subcellularLocation>
    <subcellularLocation>
        <location evidence="9">Golgi apparatus membrane</location>
        <topology evidence="9">Multi-pass membrane protein</topology>
    </subcellularLocation>
</comment>
<evidence type="ECO:0000256" key="10">
    <source>
        <dbReference type="SAM" id="SignalP"/>
    </source>
</evidence>
<dbReference type="GO" id="GO:0000139">
    <property type="term" value="C:Golgi membrane"/>
    <property type="evidence" value="ECO:0007669"/>
    <property type="project" value="UniProtKB-SubCell"/>
</dbReference>
<comment type="function">
    <text evidence="9">Required for the post-translational delivery of tail-anchored (TA) proteins to the endoplasmic reticulum. Together with GET2, acts as a membrane receptor for soluble GET3, which recognizes and selectively binds the transmembrane domain of TA proteins in the cytosol. The GET complex cooperates with the HDEL receptor ERD2 to mediate the ATP-dependent retrieval of resident ER proteins that contain a C-terminal H-D-E-L retention signal from the Golgi to the ER.</text>
</comment>
<evidence type="ECO:0000256" key="4">
    <source>
        <dbReference type="ARBA" id="ARBA00022824"/>
    </source>
</evidence>
<keyword evidence="4 9" id="KW-0256">Endoplasmic reticulum</keyword>
<dbReference type="OrthoDB" id="69461at2759"/>
<keyword evidence="10" id="KW-0732">Signal</keyword>
<dbReference type="PANTHER" id="PTHR42650:SF1">
    <property type="entry name" value="GUIDED ENTRY OF TAIL-ANCHORED PROTEINS FACTOR 1"/>
    <property type="match status" value="1"/>
</dbReference>
<evidence type="ECO:0000256" key="2">
    <source>
        <dbReference type="ARBA" id="ARBA00022448"/>
    </source>
</evidence>
<dbReference type="Pfam" id="PF04420">
    <property type="entry name" value="CHD5"/>
    <property type="match status" value="1"/>
</dbReference>
<dbReference type="GO" id="GO:0043495">
    <property type="term" value="F:protein-membrane adaptor activity"/>
    <property type="evidence" value="ECO:0007669"/>
    <property type="project" value="TreeGrafter"/>
</dbReference>
<evidence type="ECO:0000256" key="8">
    <source>
        <dbReference type="ARBA" id="ARBA00023136"/>
    </source>
</evidence>
<evidence type="ECO:0000313" key="11">
    <source>
        <dbReference type="EMBL" id="VEU20426.1"/>
    </source>
</evidence>
<keyword evidence="2 9" id="KW-0813">Transport</keyword>
<dbReference type="GO" id="GO:0043529">
    <property type="term" value="C:GET complex"/>
    <property type="evidence" value="ECO:0007669"/>
    <property type="project" value="UniProtKB-UniRule"/>
</dbReference>
<comment type="subunit">
    <text evidence="9">Component of the Golgi to ER traffic (GET) complex, which is composed of GET1, GET2 and GET3. Within the complex, GET1 and GET2 form a heterotetramer which is stabilized by phosphatidylinositol binding and which binds to the GET3 homodimer.</text>
</comment>
<keyword evidence="7" id="KW-0175">Coiled coil</keyword>
<name>A0A448YHP2_BRENA</name>
<keyword evidence="5 9" id="KW-0931">ER-Golgi transport</keyword>
<dbReference type="HAMAP" id="MF_03113">
    <property type="entry name" value="Get1"/>
    <property type="match status" value="1"/>
</dbReference>
<comment type="similarity">
    <text evidence="1 9">Belongs to the WRB/GET1 family.</text>
</comment>
<keyword evidence="8 9" id="KW-0472">Membrane</keyword>
<dbReference type="FunCoup" id="A0A448YHP2">
    <property type="interactions" value="36"/>
</dbReference>
<keyword evidence="9" id="KW-0333">Golgi apparatus</keyword>
<protein>
    <recommendedName>
        <fullName evidence="9">Golgi to ER traffic protein 1</fullName>
    </recommendedName>
    <alternativeName>
        <fullName evidence="9">Guided entry of tail-anchored proteins 1</fullName>
    </alternativeName>
</protein>
<dbReference type="PANTHER" id="PTHR42650">
    <property type="entry name" value="TAIL-ANCHORED PROTEIN INSERTION RECEPTOR WRB"/>
    <property type="match status" value="1"/>
</dbReference>
<keyword evidence="12" id="KW-1185">Reference proteome</keyword>
<dbReference type="InterPro" id="IPR028945">
    <property type="entry name" value="Get1"/>
</dbReference>
<evidence type="ECO:0000256" key="9">
    <source>
        <dbReference type="HAMAP-Rule" id="MF_03113"/>
    </source>
</evidence>
<evidence type="ECO:0000256" key="3">
    <source>
        <dbReference type="ARBA" id="ARBA00022692"/>
    </source>
</evidence>
<dbReference type="GO" id="GO:0016192">
    <property type="term" value="P:vesicle-mediated transport"/>
    <property type="evidence" value="ECO:0007669"/>
    <property type="project" value="UniProtKB-KW"/>
</dbReference>
<feature type="topological domain" description="Cytoplasmic" evidence="9">
    <location>
        <begin position="178"/>
        <end position="199"/>
    </location>
</feature>
<feature type="topological domain" description="Lumenal" evidence="9">
    <location>
        <begin position="1"/>
        <end position="9"/>
    </location>
</feature>
<reference evidence="11 12" key="1">
    <citation type="submission" date="2018-12" db="EMBL/GenBank/DDBJ databases">
        <authorList>
            <person name="Tiukova I."/>
            <person name="Dainat J."/>
        </authorList>
    </citation>
    <scope>NUCLEOTIDE SEQUENCE [LARGE SCALE GENOMIC DNA]</scope>
</reference>
<dbReference type="EMBL" id="CAACVR010000004">
    <property type="protein sequence ID" value="VEU20426.1"/>
    <property type="molecule type" value="Genomic_DNA"/>
</dbReference>
<dbReference type="AlphaFoldDB" id="A0A448YHP2"/>
<dbReference type="Proteomes" id="UP000290900">
    <property type="component" value="Unassembled WGS sequence"/>
</dbReference>
<keyword evidence="3 9" id="KW-0812">Transmembrane</keyword>
<dbReference type="GO" id="GO:0071816">
    <property type="term" value="P:tail-anchored membrane protein insertion into ER membrane"/>
    <property type="evidence" value="ECO:0007669"/>
    <property type="project" value="InterPro"/>
</dbReference>
<organism evidence="11 12">
    <name type="scientific">Brettanomyces naardenensis</name>
    <name type="common">Yeast</name>
    <dbReference type="NCBI Taxonomy" id="13370"/>
    <lineage>
        <taxon>Eukaryota</taxon>
        <taxon>Fungi</taxon>
        <taxon>Dikarya</taxon>
        <taxon>Ascomycota</taxon>
        <taxon>Saccharomycotina</taxon>
        <taxon>Pichiomycetes</taxon>
        <taxon>Pichiales</taxon>
        <taxon>Pichiaceae</taxon>
        <taxon>Brettanomyces</taxon>
    </lineage>
</organism>
<evidence type="ECO:0000256" key="1">
    <source>
        <dbReference type="ARBA" id="ARBA00010799"/>
    </source>
</evidence>
<feature type="chain" id="PRO_5019013078" description="Golgi to ER traffic protein 1" evidence="10">
    <location>
        <begin position="21"/>
        <end position="199"/>
    </location>
</feature>
<proteinExistence type="inferred from homology"/>
<evidence type="ECO:0000256" key="6">
    <source>
        <dbReference type="ARBA" id="ARBA00022989"/>
    </source>
</evidence>
<keyword evidence="6 9" id="KW-1133">Transmembrane helix</keyword>
<gene>
    <name evidence="9" type="primary">GET1</name>
    <name evidence="11" type="ORF">BRENAR_LOCUS1161</name>
</gene>